<feature type="repeat" description="ANK" evidence="6">
    <location>
        <begin position="31"/>
        <end position="64"/>
    </location>
</feature>
<feature type="repeat" description="ANK" evidence="6">
    <location>
        <begin position="544"/>
        <end position="576"/>
    </location>
</feature>
<keyword evidence="5" id="KW-0238">DNA-binding</keyword>
<dbReference type="PROSITE" id="PS50297">
    <property type="entry name" value="ANK_REP_REGION"/>
    <property type="match status" value="6"/>
</dbReference>
<evidence type="ECO:0000256" key="2">
    <source>
        <dbReference type="ARBA" id="ARBA00022454"/>
    </source>
</evidence>
<keyword evidence="4 6" id="KW-0040">ANK repeat</keyword>
<proteinExistence type="predicted"/>
<dbReference type="PRINTS" id="PR00622">
    <property type="entry name" value="HISTONEH3"/>
</dbReference>
<feature type="repeat" description="ANK" evidence="6">
    <location>
        <begin position="131"/>
        <end position="163"/>
    </location>
</feature>
<dbReference type="GO" id="GO:0000786">
    <property type="term" value="C:nucleosome"/>
    <property type="evidence" value="ECO:0007669"/>
    <property type="project" value="UniProtKB-KW"/>
</dbReference>
<comment type="caution">
    <text evidence="8">The sequence shown here is derived from an EMBL/GenBank/DDBJ whole genome shotgun (WGS) entry which is preliminary data.</text>
</comment>
<keyword evidence="9" id="KW-1185">Reference proteome</keyword>
<protein>
    <recommendedName>
        <fullName evidence="10">Ankyrin</fullName>
    </recommendedName>
</protein>
<dbReference type="PRINTS" id="PR01415">
    <property type="entry name" value="ANKYRIN"/>
</dbReference>
<dbReference type="Pfam" id="PF00023">
    <property type="entry name" value="Ank"/>
    <property type="match status" value="1"/>
</dbReference>
<dbReference type="Pfam" id="PF12796">
    <property type="entry name" value="Ank_2"/>
    <property type="match status" value="2"/>
</dbReference>
<evidence type="ECO:0000256" key="4">
    <source>
        <dbReference type="ARBA" id="ARBA00023043"/>
    </source>
</evidence>
<dbReference type="SUPFAM" id="SSF48403">
    <property type="entry name" value="Ankyrin repeat"/>
    <property type="match status" value="2"/>
</dbReference>
<dbReference type="Gene3D" id="1.25.40.20">
    <property type="entry name" value="Ankyrin repeat-containing domain"/>
    <property type="match status" value="3"/>
</dbReference>
<evidence type="ECO:0000256" key="1">
    <source>
        <dbReference type="ARBA" id="ARBA00004286"/>
    </source>
</evidence>
<feature type="repeat" description="ANK" evidence="6">
    <location>
        <begin position="98"/>
        <end position="126"/>
    </location>
</feature>
<dbReference type="EMBL" id="FJOF01000007">
    <property type="protein sequence ID" value="CZR43809.1"/>
    <property type="molecule type" value="Genomic_DNA"/>
</dbReference>
<dbReference type="PANTHER" id="PTHR24198:SF165">
    <property type="entry name" value="ANKYRIN REPEAT-CONTAINING PROTEIN-RELATED"/>
    <property type="match status" value="1"/>
</dbReference>
<feature type="repeat" description="ANK" evidence="6">
    <location>
        <begin position="259"/>
        <end position="284"/>
    </location>
</feature>
<keyword evidence="5" id="KW-0544">Nucleosome core</keyword>
<evidence type="ECO:0000256" key="3">
    <source>
        <dbReference type="ARBA" id="ARBA00022737"/>
    </source>
</evidence>
<gene>
    <name evidence="8" type="ORF">FPRO_07274</name>
</gene>
<comment type="subcellular location">
    <subcellularLocation>
        <location evidence="1">Chromosome</location>
    </subcellularLocation>
</comment>
<dbReference type="Proteomes" id="UP000183971">
    <property type="component" value="Unassembled WGS sequence"/>
</dbReference>
<accession>A0A1L7VTS9</accession>
<evidence type="ECO:0000313" key="9">
    <source>
        <dbReference type="Proteomes" id="UP000183971"/>
    </source>
</evidence>
<dbReference type="VEuPathDB" id="FungiDB:FPRO_07274"/>
<dbReference type="SMART" id="SM00248">
    <property type="entry name" value="ANK"/>
    <property type="match status" value="9"/>
</dbReference>
<dbReference type="GeneID" id="42052153"/>
<reference evidence="9" key="1">
    <citation type="journal article" date="2016" name="Genome Biol. Evol.">
        <title>Comparative 'omics' of the Fusarium fujikuroi species complex highlights differences in genetic potential and metabolite synthesis.</title>
        <authorList>
            <person name="Niehaus E.-M."/>
            <person name="Muensterkoetter M."/>
            <person name="Proctor R.H."/>
            <person name="Brown D.W."/>
            <person name="Sharon A."/>
            <person name="Idan Y."/>
            <person name="Oren-Young L."/>
            <person name="Sieber C.M."/>
            <person name="Novak O."/>
            <person name="Pencik A."/>
            <person name="Tarkowska D."/>
            <person name="Hromadova K."/>
            <person name="Freeman S."/>
            <person name="Maymon M."/>
            <person name="Elazar M."/>
            <person name="Youssef S.A."/>
            <person name="El-Shabrawy E.S.M."/>
            <person name="Shalaby A.B.A."/>
            <person name="Houterman P."/>
            <person name="Brock N.L."/>
            <person name="Burkhardt I."/>
            <person name="Tsavkelova E.A."/>
            <person name="Dickschat J.S."/>
            <person name="Galuszka P."/>
            <person name="Gueldener U."/>
            <person name="Tudzynski B."/>
        </authorList>
    </citation>
    <scope>NUCLEOTIDE SEQUENCE [LARGE SCALE GENOMIC DNA]</scope>
    <source>
        <strain evidence="9">ET1</strain>
    </source>
</reference>
<evidence type="ECO:0000313" key="8">
    <source>
        <dbReference type="EMBL" id="CZR43809.1"/>
    </source>
</evidence>
<evidence type="ECO:0000256" key="5">
    <source>
        <dbReference type="ARBA" id="ARBA00023269"/>
    </source>
</evidence>
<dbReference type="InterPro" id="IPR000164">
    <property type="entry name" value="Histone_H3/CENP-A"/>
</dbReference>
<organism evidence="8 9">
    <name type="scientific">Fusarium proliferatum (strain ET1)</name>
    <name type="common">Orchid endophyte fungus</name>
    <dbReference type="NCBI Taxonomy" id="1227346"/>
    <lineage>
        <taxon>Eukaryota</taxon>
        <taxon>Fungi</taxon>
        <taxon>Dikarya</taxon>
        <taxon>Ascomycota</taxon>
        <taxon>Pezizomycotina</taxon>
        <taxon>Sordariomycetes</taxon>
        <taxon>Hypocreomycetidae</taxon>
        <taxon>Hypocreales</taxon>
        <taxon>Nectriaceae</taxon>
        <taxon>Fusarium</taxon>
        <taxon>Fusarium fujikuroi species complex</taxon>
    </lineage>
</organism>
<dbReference type="AlphaFoldDB" id="A0A1L7VTS9"/>
<dbReference type="RefSeq" id="XP_031084400.1">
    <property type="nucleotide sequence ID" value="XM_031218553.1"/>
</dbReference>
<dbReference type="InterPro" id="IPR002110">
    <property type="entry name" value="Ankyrin_rpt"/>
</dbReference>
<keyword evidence="2" id="KW-0158">Chromosome</keyword>
<dbReference type="GO" id="GO:0003677">
    <property type="term" value="F:DNA binding"/>
    <property type="evidence" value="ECO:0007669"/>
    <property type="project" value="InterPro"/>
</dbReference>
<sequence length="612" mass="67398">MARTKQTARKSTGGRAPRLQLAKKAAKKWQQSLTPLHRAAISGNVGILRALLINGSADVEKKDNSGQTPLHHAVKNGHLGAVALLLTHDASVSSPNMEFFTPLTFAVTHDQLEIFNLLLENGASISTLCLGNRTLLHCAAQNGHSRISNILLQKGLSIRDQDNDHRVALDYAVYNQHWDLAKLLLKEGWTRWVSAQSRYEDGKNPHPVAPDYDVVVSQMERESGVVRQNSLAMAARLGRDDLIHRLLEEHGCHVDGVSGEHSPLYFAVEGGHHKCVEVLLSAGAVNNKTIGPGTSPLDCAVRLHHHDITATLIRAGIVPWAEISISSPYSQVLPLLAKREPTEVAQLLSHTTTLDSLSMWLVEIARFKLVSILKEYFRTVLPIVQGKYVNQPITLPIPKLVWHFMQSQRTMTMGTRSQTREANANHIRNLQDATVTALDSSFDAVFFLVSVIEPAILNMVLTSDPAIRRKAWERLPSKLNCQTDKDLIACLARAGFTLPPPPPPPPPFLPSIHSLYDACEAGSITKAQRFLQKRPESVNILGPRNRAPLHAAAQQGHLEIVKLLIDYGADLKATTFFGSTAEKLAEKYHQTAVTAFLKAARTSQDEGSKRSI</sequence>
<dbReference type="InterPro" id="IPR036770">
    <property type="entry name" value="Ankyrin_rpt-contain_sf"/>
</dbReference>
<keyword evidence="3" id="KW-0677">Repeat</keyword>
<feature type="region of interest" description="Disordered" evidence="7">
    <location>
        <begin position="1"/>
        <end position="20"/>
    </location>
</feature>
<dbReference type="Pfam" id="PF13857">
    <property type="entry name" value="Ank_5"/>
    <property type="match status" value="1"/>
</dbReference>
<dbReference type="PANTHER" id="PTHR24198">
    <property type="entry name" value="ANKYRIN REPEAT AND PROTEIN KINASE DOMAIN-CONTAINING PROTEIN"/>
    <property type="match status" value="1"/>
</dbReference>
<name>A0A1L7VTS9_FUSPR</name>
<evidence type="ECO:0000256" key="6">
    <source>
        <dbReference type="PROSITE-ProRule" id="PRU00023"/>
    </source>
</evidence>
<dbReference type="GO" id="GO:0030527">
    <property type="term" value="F:structural constituent of chromatin"/>
    <property type="evidence" value="ECO:0007669"/>
    <property type="project" value="InterPro"/>
</dbReference>
<evidence type="ECO:0000256" key="7">
    <source>
        <dbReference type="SAM" id="MobiDB-lite"/>
    </source>
</evidence>
<feature type="repeat" description="ANK" evidence="6">
    <location>
        <begin position="65"/>
        <end position="97"/>
    </location>
</feature>
<dbReference type="PROSITE" id="PS50088">
    <property type="entry name" value="ANK_REPEAT"/>
    <property type="match status" value="6"/>
</dbReference>
<evidence type="ECO:0008006" key="10">
    <source>
        <dbReference type="Google" id="ProtNLM"/>
    </source>
</evidence>